<name>A0A0W8G1J2_9ZZZZ</name>
<dbReference type="InterPro" id="IPR011067">
    <property type="entry name" value="Plasmid_toxin/cell-grow_inhib"/>
</dbReference>
<sequence length="126" mass="13931">MQIKSKTGIVPPLLRGDVYLVNLDPIVGKEIGKARPAVIIQNDIGNKFSPVTIIAPISSVKEITKPLPIMIHLQKGEGGIKEESYIDCGQIRTIDKEQRLITKFGSLDREKMLDVDKAIKISLALR</sequence>
<organism evidence="1">
    <name type="scientific">hydrocarbon metagenome</name>
    <dbReference type="NCBI Taxonomy" id="938273"/>
    <lineage>
        <taxon>unclassified sequences</taxon>
        <taxon>metagenomes</taxon>
        <taxon>ecological metagenomes</taxon>
    </lineage>
</organism>
<gene>
    <name evidence="1" type="ORF">ASZ90_003138</name>
</gene>
<accession>A0A0W8G1J2</accession>
<proteinExistence type="predicted"/>
<protein>
    <submittedName>
        <fullName evidence="1">Programmed cell death toxin ydce</fullName>
    </submittedName>
</protein>
<dbReference type="GO" id="GO:0003677">
    <property type="term" value="F:DNA binding"/>
    <property type="evidence" value="ECO:0007669"/>
    <property type="project" value="InterPro"/>
</dbReference>
<dbReference type="Gene3D" id="2.30.30.110">
    <property type="match status" value="1"/>
</dbReference>
<dbReference type="PANTHER" id="PTHR33988:SF2">
    <property type="entry name" value="ENDORIBONUCLEASE MAZF"/>
    <property type="match status" value="1"/>
</dbReference>
<dbReference type="GO" id="GO:0004521">
    <property type="term" value="F:RNA endonuclease activity"/>
    <property type="evidence" value="ECO:0007669"/>
    <property type="project" value="TreeGrafter"/>
</dbReference>
<dbReference type="EMBL" id="LNQE01000375">
    <property type="protein sequence ID" value="KUG27008.1"/>
    <property type="molecule type" value="Genomic_DNA"/>
</dbReference>
<evidence type="ECO:0000313" key="1">
    <source>
        <dbReference type="EMBL" id="KUG27008.1"/>
    </source>
</evidence>
<dbReference type="Pfam" id="PF02452">
    <property type="entry name" value="PemK_toxin"/>
    <property type="match status" value="1"/>
</dbReference>
<dbReference type="GO" id="GO:0016075">
    <property type="term" value="P:rRNA catabolic process"/>
    <property type="evidence" value="ECO:0007669"/>
    <property type="project" value="TreeGrafter"/>
</dbReference>
<dbReference type="InterPro" id="IPR003477">
    <property type="entry name" value="PemK-like"/>
</dbReference>
<dbReference type="PIRSF" id="PIRSF033490">
    <property type="entry name" value="MazF"/>
    <property type="match status" value="1"/>
</dbReference>
<dbReference type="AlphaFoldDB" id="A0A0W8G1J2"/>
<dbReference type="GO" id="GO:0006402">
    <property type="term" value="P:mRNA catabolic process"/>
    <property type="evidence" value="ECO:0007669"/>
    <property type="project" value="TreeGrafter"/>
</dbReference>
<reference evidence="1" key="1">
    <citation type="journal article" date="2015" name="Proc. Natl. Acad. Sci. U.S.A.">
        <title>Networks of energetic and metabolic interactions define dynamics in microbial communities.</title>
        <authorList>
            <person name="Embree M."/>
            <person name="Liu J.K."/>
            <person name="Al-Bassam M.M."/>
            <person name="Zengler K."/>
        </authorList>
    </citation>
    <scope>NUCLEOTIDE SEQUENCE</scope>
</reference>
<dbReference type="PANTHER" id="PTHR33988">
    <property type="entry name" value="ENDORIBONUCLEASE MAZF-RELATED"/>
    <property type="match status" value="1"/>
</dbReference>
<dbReference type="SUPFAM" id="SSF50118">
    <property type="entry name" value="Cell growth inhibitor/plasmid maintenance toxic component"/>
    <property type="match status" value="1"/>
</dbReference>
<comment type="caution">
    <text evidence="1">The sequence shown here is derived from an EMBL/GenBank/DDBJ whole genome shotgun (WGS) entry which is preliminary data.</text>
</comment>